<evidence type="ECO:0000313" key="1">
    <source>
        <dbReference type="EMBL" id="KAI4316641.1"/>
    </source>
</evidence>
<organism evidence="1 2">
    <name type="scientific">Bauhinia variegata</name>
    <name type="common">Purple orchid tree</name>
    <name type="synonym">Phanera variegata</name>
    <dbReference type="NCBI Taxonomy" id="167791"/>
    <lineage>
        <taxon>Eukaryota</taxon>
        <taxon>Viridiplantae</taxon>
        <taxon>Streptophyta</taxon>
        <taxon>Embryophyta</taxon>
        <taxon>Tracheophyta</taxon>
        <taxon>Spermatophyta</taxon>
        <taxon>Magnoliopsida</taxon>
        <taxon>eudicotyledons</taxon>
        <taxon>Gunneridae</taxon>
        <taxon>Pentapetalae</taxon>
        <taxon>rosids</taxon>
        <taxon>fabids</taxon>
        <taxon>Fabales</taxon>
        <taxon>Fabaceae</taxon>
        <taxon>Cercidoideae</taxon>
        <taxon>Cercideae</taxon>
        <taxon>Bauhiniinae</taxon>
        <taxon>Bauhinia</taxon>
    </lineage>
</organism>
<name>A0ACB9LYA5_BAUVA</name>
<evidence type="ECO:0000313" key="2">
    <source>
        <dbReference type="Proteomes" id="UP000828941"/>
    </source>
</evidence>
<dbReference type="Proteomes" id="UP000828941">
    <property type="component" value="Chromosome 10"/>
</dbReference>
<comment type="caution">
    <text evidence="1">The sequence shown here is derived from an EMBL/GenBank/DDBJ whole genome shotgun (WGS) entry which is preliminary data.</text>
</comment>
<proteinExistence type="predicted"/>
<protein>
    <submittedName>
        <fullName evidence="1">Uncharacterized protein</fullName>
    </submittedName>
</protein>
<accession>A0ACB9LYA5</accession>
<dbReference type="EMBL" id="CM039435">
    <property type="protein sequence ID" value="KAI4316641.1"/>
    <property type="molecule type" value="Genomic_DNA"/>
</dbReference>
<reference evidence="1 2" key="1">
    <citation type="journal article" date="2022" name="DNA Res.">
        <title>Chromosomal-level genome assembly of the orchid tree Bauhinia variegata (Leguminosae; Cercidoideae) supports the allotetraploid origin hypothesis of Bauhinia.</title>
        <authorList>
            <person name="Zhong Y."/>
            <person name="Chen Y."/>
            <person name="Zheng D."/>
            <person name="Pang J."/>
            <person name="Liu Y."/>
            <person name="Luo S."/>
            <person name="Meng S."/>
            <person name="Qian L."/>
            <person name="Wei D."/>
            <person name="Dai S."/>
            <person name="Zhou R."/>
        </authorList>
    </citation>
    <scope>NUCLEOTIDE SEQUENCE [LARGE SCALE GENOMIC DNA]</scope>
    <source>
        <strain evidence="1">BV-YZ2020</strain>
    </source>
</reference>
<sequence length="389" mass="44160">MSWWWSGAIGAAKKKFDEDEAPRSSQSVGLVIGVTGIVGNSLAEILPLADTPGGPWKVYGVARRPRPDWNADHPVEHIQCDISDPNDTQSKLSVLTDVTHIFYVAWINRPTEAENCEINGSMFRNVLRAVIPNAPNLRHICLQTGGKHYIGPFELMGKIKAHESPFTEDMPRLDAPNFYYIQEDILFEEAEKKQGLTWSIHRPQVIFGFSPYSLMNIVGTLCVYAAICKHEGLPLQFPGTKAAWECYSVASDADLIAEQHIWAAVDPYAHNEAFNINNGDVFKWKHLWKELAEQFGIGDYGYEEGSNLRFSELMKDKEQVWEEIVRENQLQPTRLEEVGEWWFADVILGGECPLESMNKAKEHGFLGFRNTKNSFVTWIEKTRAYKIVP</sequence>
<keyword evidence="2" id="KW-1185">Reference proteome</keyword>
<gene>
    <name evidence="1" type="ORF">L6164_024602</name>
</gene>